<dbReference type="SUPFAM" id="SSF161219">
    <property type="entry name" value="CHY zinc finger-like"/>
    <property type="match status" value="1"/>
</dbReference>
<organism evidence="7 8">
    <name type="scientific">Encephalitozoon intestinalis (strain ATCC 50506)</name>
    <name type="common">Microsporidian parasite</name>
    <name type="synonym">Septata intestinalis</name>
    <dbReference type="NCBI Taxonomy" id="876142"/>
    <lineage>
        <taxon>Eukaryota</taxon>
        <taxon>Fungi</taxon>
        <taxon>Fungi incertae sedis</taxon>
        <taxon>Microsporidia</taxon>
        <taxon>Unikaryonidae</taxon>
        <taxon>Encephalitozoon</taxon>
    </lineage>
</organism>
<keyword evidence="3" id="KW-0862">Zinc</keyword>
<keyword evidence="8" id="KW-1185">Reference proteome</keyword>
<dbReference type="AlphaFoldDB" id="E0SA23"/>
<dbReference type="OrthoDB" id="10253329at2759"/>
<dbReference type="RefSeq" id="XP_003074005.1">
    <property type="nucleotide sequence ID" value="XM_003073959.1"/>
</dbReference>
<keyword evidence="2 4" id="KW-0863">Zinc-finger</keyword>
<evidence type="ECO:0000313" key="7">
    <source>
        <dbReference type="EMBL" id="ADM12645.1"/>
    </source>
</evidence>
<reference evidence="7 8" key="2">
    <citation type="journal article" date="2012" name="Proc. Natl. Acad. Sci. U.S.A.">
        <title>Gain and loss of multiple functionally related, horizontally transferred genes in the reduced genomes of two microsporidian parasites.</title>
        <authorList>
            <person name="Pombert J.-F."/>
            <person name="Selman M."/>
            <person name="Burki F."/>
            <person name="Bardell F.T."/>
            <person name="Farinelli L."/>
            <person name="Solter L.F."/>
            <person name="Whitman D.W."/>
            <person name="Weiss L.M."/>
            <person name="Corradi N."/>
            <person name="Keeling P.J."/>
        </authorList>
    </citation>
    <scope>NUCLEOTIDE SEQUENCE [LARGE SCALE GENOMIC DNA]</scope>
    <source>
        <strain evidence="7 8">ATCC 50506</strain>
    </source>
</reference>
<dbReference type="PROSITE" id="PS51266">
    <property type="entry name" value="ZF_CHY"/>
    <property type="match status" value="1"/>
</dbReference>
<keyword evidence="1" id="KW-0479">Metal-binding</keyword>
<name>E0SA23_ENCIT</name>
<dbReference type="GeneID" id="9699714"/>
<evidence type="ECO:0000256" key="2">
    <source>
        <dbReference type="ARBA" id="ARBA00022771"/>
    </source>
</evidence>
<dbReference type="GO" id="GO:0008270">
    <property type="term" value="F:zinc ion binding"/>
    <property type="evidence" value="ECO:0007669"/>
    <property type="project" value="UniProtKB-KW"/>
</dbReference>
<evidence type="ECO:0000259" key="6">
    <source>
        <dbReference type="PROSITE" id="PS51266"/>
    </source>
</evidence>
<dbReference type="Proteomes" id="UP000002313">
    <property type="component" value="Chromosome XI"/>
</dbReference>
<dbReference type="EMBL" id="CP001952">
    <property type="protein sequence ID" value="ADM12645.1"/>
    <property type="molecule type" value="Genomic_DNA"/>
</dbReference>
<reference evidence="7 8" key="1">
    <citation type="journal article" date="2010" name="Nat. Commun.">
        <title>The complete sequence of the smallest known nuclear genome from the microsporidian Encephalitozoon intestinalis.</title>
        <authorList>
            <person name="Corradi N."/>
            <person name="Pombert J.-F."/>
            <person name="Farinelli L."/>
            <person name="Didier E.S."/>
            <person name="Keeling P.J."/>
        </authorList>
    </citation>
    <scope>NUCLEOTIDE SEQUENCE [LARGE SCALE GENOMIC DNA]</scope>
    <source>
        <strain evidence="7 8">ATCC 50506</strain>
    </source>
</reference>
<evidence type="ECO:0000256" key="3">
    <source>
        <dbReference type="ARBA" id="ARBA00022833"/>
    </source>
</evidence>
<proteinExistence type="predicted"/>
<feature type="region of interest" description="Disordered" evidence="5">
    <location>
        <begin position="328"/>
        <end position="347"/>
    </location>
</feature>
<accession>E0SA23</accession>
<sequence length="347" mass="39933">MLGLSSNKVVKKENIICIYLNQPKDFIYDIDDIVIEYNEVKKDVEVVNDSIPAFIKANMKGFFRGDLEEYTRFLEENLEIFFKGEVPKTKEPEKKEEVIRPFELPSDYKFPIGRKGPMNINIEVEKRYVSIVSCECLNLQVGCNRCGRVLRMPGAGECPGCRSVLEIRYIPSVDSEFLGSLSFHGCRFICFNPSRYQLSCDGCHMNYETNELSIGDAFRIKCYECLSNIFLKISSINLIQRKRETLKPGQPLPEKGTCRHYKKSYRWFRFPCCNSLYPCDICHDEESGHVHQMANKMVCGLCSKEQGVGKECSCGMNLKKSTSFWEGGKGTRNKATMSRKDRKKYTK</sequence>
<evidence type="ECO:0000313" key="8">
    <source>
        <dbReference type="Proteomes" id="UP000002313"/>
    </source>
</evidence>
<evidence type="ECO:0000256" key="5">
    <source>
        <dbReference type="SAM" id="MobiDB-lite"/>
    </source>
</evidence>
<dbReference type="HOGENOM" id="CLU_078296_0_0_1"/>
<dbReference type="VEuPathDB" id="MicrosporidiaDB:Eint_111460"/>
<protein>
    <submittedName>
        <fullName evidence="7">Zinc finger domain-containing protein</fullName>
    </submittedName>
</protein>
<evidence type="ECO:0000256" key="1">
    <source>
        <dbReference type="ARBA" id="ARBA00022723"/>
    </source>
</evidence>
<dbReference type="InterPro" id="IPR037274">
    <property type="entry name" value="Znf_CHY_sf"/>
</dbReference>
<dbReference type="InterPro" id="IPR008913">
    <property type="entry name" value="Znf_CHY"/>
</dbReference>
<dbReference type="Pfam" id="PF05495">
    <property type="entry name" value="zf-CHY"/>
    <property type="match status" value="1"/>
</dbReference>
<dbReference type="KEGG" id="ein:Eint_111460"/>
<feature type="domain" description="CHY-type" evidence="6">
    <location>
        <begin position="251"/>
        <end position="316"/>
    </location>
</feature>
<evidence type="ECO:0000256" key="4">
    <source>
        <dbReference type="PROSITE-ProRule" id="PRU00601"/>
    </source>
</evidence>
<gene>
    <name evidence="7" type="ORF">Eint_111460</name>
</gene>